<evidence type="ECO:0000313" key="2">
    <source>
        <dbReference type="EMBL" id="QEC49845.1"/>
    </source>
</evidence>
<dbReference type="EMBL" id="CP042430">
    <property type="protein sequence ID" value="QEC49845.1"/>
    <property type="molecule type" value="Genomic_DNA"/>
</dbReference>
<evidence type="ECO:0000313" key="3">
    <source>
        <dbReference type="Proteomes" id="UP000321805"/>
    </source>
</evidence>
<sequence>MPGAGHDVERVDALTALVTLRPGAGTRAGQEVGELLASLKAEGTRRLVVDLRPPDMLNSKVLDALVRAAEDLDPRQGAGLAVITNQQYVRTILEITVTGGLLFVAESREDALAALPRPPA</sequence>
<keyword evidence="3" id="KW-1185">Reference proteome</keyword>
<dbReference type="PROSITE" id="PS50801">
    <property type="entry name" value="STAS"/>
    <property type="match status" value="1"/>
</dbReference>
<reference evidence="2 3" key="1">
    <citation type="journal article" date="2018" name="J. Microbiol.">
        <title>Baekduia soli gen. nov., sp. nov., a novel bacterium isolated from the soil of Baekdu Mountain and proposal of a novel family name, Baekduiaceae fam. nov.</title>
        <authorList>
            <person name="An D.S."/>
            <person name="Siddiqi M.Z."/>
            <person name="Kim K.H."/>
            <person name="Yu H.S."/>
            <person name="Im W.T."/>
        </authorList>
    </citation>
    <scope>NUCLEOTIDE SEQUENCE [LARGE SCALE GENOMIC DNA]</scope>
    <source>
        <strain evidence="2 3">BR7-21</strain>
    </source>
</reference>
<dbReference type="Gene3D" id="3.30.750.24">
    <property type="entry name" value="STAS domain"/>
    <property type="match status" value="1"/>
</dbReference>
<proteinExistence type="predicted"/>
<dbReference type="KEGG" id="bsol:FSW04_21260"/>
<name>A0A5B8U9Y1_9ACTN</name>
<dbReference type="Proteomes" id="UP000321805">
    <property type="component" value="Chromosome"/>
</dbReference>
<evidence type="ECO:0000259" key="1">
    <source>
        <dbReference type="PROSITE" id="PS50801"/>
    </source>
</evidence>
<feature type="domain" description="STAS" evidence="1">
    <location>
        <begin position="35"/>
        <end position="115"/>
    </location>
</feature>
<dbReference type="InterPro" id="IPR036513">
    <property type="entry name" value="STAS_dom_sf"/>
</dbReference>
<dbReference type="AlphaFoldDB" id="A0A5B8U9Y1"/>
<protein>
    <recommendedName>
        <fullName evidence="1">STAS domain-containing protein</fullName>
    </recommendedName>
</protein>
<dbReference type="InterPro" id="IPR002645">
    <property type="entry name" value="STAS_dom"/>
</dbReference>
<dbReference type="OrthoDB" id="9781391at2"/>
<organism evidence="2 3">
    <name type="scientific">Baekduia soli</name>
    <dbReference type="NCBI Taxonomy" id="496014"/>
    <lineage>
        <taxon>Bacteria</taxon>
        <taxon>Bacillati</taxon>
        <taxon>Actinomycetota</taxon>
        <taxon>Thermoleophilia</taxon>
        <taxon>Solirubrobacterales</taxon>
        <taxon>Baekduiaceae</taxon>
        <taxon>Baekduia</taxon>
    </lineage>
</organism>
<dbReference type="SUPFAM" id="SSF52091">
    <property type="entry name" value="SpoIIaa-like"/>
    <property type="match status" value="1"/>
</dbReference>
<accession>A0A5B8U9Y1</accession>
<gene>
    <name evidence="2" type="ORF">FSW04_21260</name>
</gene>
<dbReference type="RefSeq" id="WP_146922210.1">
    <property type="nucleotide sequence ID" value="NZ_CP042430.1"/>
</dbReference>